<dbReference type="PANTHER" id="PTHR35529">
    <property type="entry name" value="MANGANESE EFFLUX PUMP MNTP-RELATED"/>
    <property type="match status" value="1"/>
</dbReference>
<dbReference type="EMBL" id="JAMAST010000003">
    <property type="protein sequence ID" value="MCL1631278.1"/>
    <property type="molecule type" value="Genomic_DNA"/>
</dbReference>
<dbReference type="InterPro" id="IPR022929">
    <property type="entry name" value="Put_MntP"/>
</dbReference>
<keyword evidence="10" id="KW-1185">Reference proteome</keyword>
<comment type="caution">
    <text evidence="9">The sequence shown here is derived from an EMBL/GenBank/DDBJ whole genome shotgun (WGS) entry which is preliminary data.</text>
</comment>
<dbReference type="HAMAP" id="MF_01521">
    <property type="entry name" value="MntP_pump"/>
    <property type="match status" value="1"/>
</dbReference>
<proteinExistence type="inferred from homology"/>
<dbReference type="Pfam" id="PF02659">
    <property type="entry name" value="Mntp"/>
    <property type="match status" value="1"/>
</dbReference>
<dbReference type="Proteomes" id="UP001203004">
    <property type="component" value="Unassembled WGS sequence"/>
</dbReference>
<keyword evidence="3 8" id="KW-0812">Transmembrane</keyword>
<dbReference type="RefSeq" id="WP_249098929.1">
    <property type="nucleotide sequence ID" value="NZ_JAMAST010000003.1"/>
</dbReference>
<accession>A0ABT0M8R9</accession>
<reference evidence="9 10" key="1">
    <citation type="submission" date="2022-05" db="EMBL/GenBank/DDBJ databases">
        <title>Sporolactobacillus sp nov CPB3-1, isolated from tree bark (Mangifera indica L.).</title>
        <authorList>
            <person name="Phuengjayaem S."/>
            <person name="Tanasupawat S."/>
        </authorList>
    </citation>
    <scope>NUCLEOTIDE SEQUENCE [LARGE SCALE GENOMIC DNA]</scope>
    <source>
        <strain evidence="9 10">CPB3-1</strain>
    </source>
</reference>
<protein>
    <recommendedName>
        <fullName evidence="8">Putative manganese efflux pump MntP</fullName>
    </recommendedName>
</protein>
<keyword evidence="5 8" id="KW-0406">Ion transport</keyword>
<keyword evidence="6 8" id="KW-0472">Membrane</keyword>
<feature type="transmembrane region" description="Helical" evidence="8">
    <location>
        <begin position="163"/>
        <end position="185"/>
    </location>
</feature>
<feature type="transmembrane region" description="Helical" evidence="8">
    <location>
        <begin position="72"/>
        <end position="90"/>
    </location>
</feature>
<gene>
    <name evidence="8" type="primary">mntP</name>
    <name evidence="9" type="ORF">M3N64_04855</name>
</gene>
<feature type="transmembrane region" description="Helical" evidence="8">
    <location>
        <begin position="138"/>
        <end position="157"/>
    </location>
</feature>
<comment type="similarity">
    <text evidence="8">Belongs to the MntP (TC 9.B.29) family.</text>
</comment>
<evidence type="ECO:0000313" key="9">
    <source>
        <dbReference type="EMBL" id="MCL1631278.1"/>
    </source>
</evidence>
<keyword evidence="7 8" id="KW-0464">Manganese</keyword>
<evidence type="ECO:0000256" key="8">
    <source>
        <dbReference type="HAMAP-Rule" id="MF_01521"/>
    </source>
</evidence>
<sequence length="189" mass="20440">MTVELINQGLAMCVMAVALGMDAFSVCVGMGMTVFRLKKAAWAGMWIGLFHMLMPLIGITLGHLLSTRFGEITEMAGGLLLLLIGFQMILSLGKANAAHTEFAYSSDASLLLFALSVSIDSFSVGLSMGLFGVRALAAVFLFGFTSMIMAWTGFYIGRKTGRYFGRYGEALGGFILFVLGLRLLLHFHI</sequence>
<evidence type="ECO:0000256" key="1">
    <source>
        <dbReference type="ARBA" id="ARBA00022448"/>
    </source>
</evidence>
<evidence type="ECO:0000256" key="2">
    <source>
        <dbReference type="ARBA" id="ARBA00022475"/>
    </source>
</evidence>
<feature type="transmembrane region" description="Helical" evidence="8">
    <location>
        <begin position="110"/>
        <end position="131"/>
    </location>
</feature>
<evidence type="ECO:0000256" key="3">
    <source>
        <dbReference type="ARBA" id="ARBA00022692"/>
    </source>
</evidence>
<evidence type="ECO:0000256" key="4">
    <source>
        <dbReference type="ARBA" id="ARBA00022989"/>
    </source>
</evidence>
<dbReference type="InterPro" id="IPR003810">
    <property type="entry name" value="Mntp/YtaF"/>
</dbReference>
<comment type="function">
    <text evidence="8">Probably functions as a manganese efflux pump.</text>
</comment>
<evidence type="ECO:0000256" key="7">
    <source>
        <dbReference type="ARBA" id="ARBA00023211"/>
    </source>
</evidence>
<organism evidence="9 10">
    <name type="scientific">Sporolactobacillus mangiferae</name>
    <dbReference type="NCBI Taxonomy" id="2940498"/>
    <lineage>
        <taxon>Bacteria</taxon>
        <taxon>Bacillati</taxon>
        <taxon>Bacillota</taxon>
        <taxon>Bacilli</taxon>
        <taxon>Bacillales</taxon>
        <taxon>Sporolactobacillaceae</taxon>
        <taxon>Sporolactobacillus</taxon>
    </lineage>
</organism>
<comment type="subcellular location">
    <subcellularLocation>
        <location evidence="8">Cell membrane</location>
        <topology evidence="8">Multi-pass membrane protein</topology>
    </subcellularLocation>
</comment>
<evidence type="ECO:0000256" key="6">
    <source>
        <dbReference type="ARBA" id="ARBA00023136"/>
    </source>
</evidence>
<evidence type="ECO:0000256" key="5">
    <source>
        <dbReference type="ARBA" id="ARBA00023065"/>
    </source>
</evidence>
<evidence type="ECO:0000313" key="10">
    <source>
        <dbReference type="Proteomes" id="UP001203004"/>
    </source>
</evidence>
<feature type="transmembrane region" description="Helical" evidence="8">
    <location>
        <begin position="41"/>
        <end position="65"/>
    </location>
</feature>
<keyword evidence="2 8" id="KW-1003">Cell membrane</keyword>
<dbReference type="PANTHER" id="PTHR35529:SF1">
    <property type="entry name" value="MANGANESE EFFLUX PUMP MNTP-RELATED"/>
    <property type="match status" value="1"/>
</dbReference>
<keyword evidence="4 8" id="KW-1133">Transmembrane helix</keyword>
<name>A0ABT0M8R9_9BACL</name>
<feature type="transmembrane region" description="Helical" evidence="8">
    <location>
        <begin position="12"/>
        <end position="35"/>
    </location>
</feature>
<keyword evidence="1 8" id="KW-0813">Transport</keyword>